<feature type="transmembrane region" description="Helical" evidence="5">
    <location>
        <begin position="264"/>
        <end position="287"/>
    </location>
</feature>
<evidence type="ECO:0000256" key="2">
    <source>
        <dbReference type="ARBA" id="ARBA00022692"/>
    </source>
</evidence>
<keyword evidence="2 5" id="KW-0812">Transmembrane</keyword>
<dbReference type="OrthoDB" id="5430750at2759"/>
<dbReference type="Pfam" id="PF01544">
    <property type="entry name" value="CorA"/>
    <property type="match status" value="1"/>
</dbReference>
<evidence type="ECO:0000313" key="6">
    <source>
        <dbReference type="EMBL" id="KAJ5213480.1"/>
    </source>
</evidence>
<evidence type="ECO:0000313" key="7">
    <source>
        <dbReference type="Proteomes" id="UP001150942"/>
    </source>
</evidence>
<protein>
    <submittedName>
        <fullName evidence="6">Uncharacterized protein</fullName>
    </submittedName>
</protein>
<dbReference type="SUPFAM" id="SSF144083">
    <property type="entry name" value="Magnesium transport protein CorA, transmembrane region"/>
    <property type="match status" value="1"/>
</dbReference>
<name>A0A9W9N5F1_9EURO</name>
<reference evidence="6" key="2">
    <citation type="journal article" date="2023" name="IMA Fungus">
        <title>Comparative genomic study of the Penicillium genus elucidates a diverse pangenome and 15 lateral gene transfer events.</title>
        <authorList>
            <person name="Petersen C."/>
            <person name="Sorensen T."/>
            <person name="Nielsen M.R."/>
            <person name="Sondergaard T.E."/>
            <person name="Sorensen J.L."/>
            <person name="Fitzpatrick D.A."/>
            <person name="Frisvad J.C."/>
            <person name="Nielsen K.L."/>
        </authorList>
    </citation>
    <scope>NUCLEOTIDE SEQUENCE</scope>
    <source>
        <strain evidence="6">IBT 20477</strain>
    </source>
</reference>
<organism evidence="6 7">
    <name type="scientific">Penicillium cf. viridicatum</name>
    <dbReference type="NCBI Taxonomy" id="2972119"/>
    <lineage>
        <taxon>Eukaryota</taxon>
        <taxon>Fungi</taxon>
        <taxon>Dikarya</taxon>
        <taxon>Ascomycota</taxon>
        <taxon>Pezizomycotina</taxon>
        <taxon>Eurotiomycetes</taxon>
        <taxon>Eurotiomycetidae</taxon>
        <taxon>Eurotiales</taxon>
        <taxon>Aspergillaceae</taxon>
        <taxon>Penicillium</taxon>
    </lineage>
</organism>
<dbReference type="GO" id="GO:0046873">
    <property type="term" value="F:metal ion transmembrane transporter activity"/>
    <property type="evidence" value="ECO:0007669"/>
    <property type="project" value="InterPro"/>
</dbReference>
<evidence type="ECO:0000256" key="3">
    <source>
        <dbReference type="ARBA" id="ARBA00022989"/>
    </source>
</evidence>
<dbReference type="InterPro" id="IPR002523">
    <property type="entry name" value="MgTranspt_CorA/ZnTranspt_ZntB"/>
</dbReference>
<proteinExistence type="predicted"/>
<keyword evidence="3 5" id="KW-1133">Transmembrane helix</keyword>
<keyword evidence="7" id="KW-1185">Reference proteome</keyword>
<evidence type="ECO:0000256" key="1">
    <source>
        <dbReference type="ARBA" id="ARBA00004141"/>
    </source>
</evidence>
<feature type="transmembrane region" description="Helical" evidence="5">
    <location>
        <begin position="226"/>
        <end position="252"/>
    </location>
</feature>
<dbReference type="AlphaFoldDB" id="A0A9W9N5F1"/>
<keyword evidence="4 5" id="KW-0472">Membrane</keyword>
<evidence type="ECO:0000256" key="5">
    <source>
        <dbReference type="SAM" id="Phobius"/>
    </source>
</evidence>
<accession>A0A9W9N5F1</accession>
<reference evidence="6" key="1">
    <citation type="submission" date="2022-11" db="EMBL/GenBank/DDBJ databases">
        <authorList>
            <person name="Petersen C."/>
        </authorList>
    </citation>
    <scope>NUCLEOTIDE SEQUENCE</scope>
    <source>
        <strain evidence="6">IBT 20477</strain>
    </source>
</reference>
<sequence length="311" mass="35457">MSSIRDIIEALKEIQSQLADQNKYLDVLTEKYIKPATQKPQVVYIDDEEWVDEIQPSQEDWHRSLITDRERLQMIKDRFFELMRTSKNRNLRISCPSTSVQDMNSGNRGSIEVLAATWPAYQEPPPNGGLGLTYDSGDSWFDYGWLCGYTERFVEGDFDEEEESSKALCAAVDADSELQFRPLPDRIERKVEEVKGLRDGLFNATSVKEASKGTRLAENSRRQNRYILVFTVATVFYLPMGFVTSFFGMHLFDPDDGLTASQTPFIITFVVLSIATYVIATVALLVVRDDDWICRTLESWELLAASLGIQL</sequence>
<dbReference type="Proteomes" id="UP001150942">
    <property type="component" value="Unassembled WGS sequence"/>
</dbReference>
<evidence type="ECO:0000256" key="4">
    <source>
        <dbReference type="ARBA" id="ARBA00023136"/>
    </source>
</evidence>
<gene>
    <name evidence="6" type="ORF">N7449_000649</name>
</gene>
<dbReference type="Gene3D" id="1.20.58.340">
    <property type="entry name" value="Magnesium transport protein CorA, transmembrane region"/>
    <property type="match status" value="1"/>
</dbReference>
<comment type="subcellular location">
    <subcellularLocation>
        <location evidence="1">Membrane</location>
        <topology evidence="1">Multi-pass membrane protein</topology>
    </subcellularLocation>
</comment>
<dbReference type="EMBL" id="JAPQKQ010000001">
    <property type="protein sequence ID" value="KAJ5213480.1"/>
    <property type="molecule type" value="Genomic_DNA"/>
</dbReference>
<dbReference type="InterPro" id="IPR045863">
    <property type="entry name" value="CorA_TM1_TM2"/>
</dbReference>
<dbReference type="GO" id="GO:0016020">
    <property type="term" value="C:membrane"/>
    <property type="evidence" value="ECO:0007669"/>
    <property type="project" value="UniProtKB-SubCell"/>
</dbReference>
<comment type="caution">
    <text evidence="6">The sequence shown here is derived from an EMBL/GenBank/DDBJ whole genome shotgun (WGS) entry which is preliminary data.</text>
</comment>